<name>A0A7J5ZYJ3_AMEME</name>
<reference evidence="1 2" key="1">
    <citation type="submission" date="2020-02" db="EMBL/GenBank/DDBJ databases">
        <title>A chromosome-scale genome assembly of the black bullhead catfish (Ameiurus melas).</title>
        <authorList>
            <person name="Wen M."/>
            <person name="Zham M."/>
            <person name="Cabau C."/>
            <person name="Klopp C."/>
            <person name="Donnadieu C."/>
            <person name="Roques C."/>
            <person name="Bouchez O."/>
            <person name="Lampietro C."/>
            <person name="Jouanno E."/>
            <person name="Herpin A."/>
            <person name="Louis A."/>
            <person name="Berthelot C."/>
            <person name="Parey E."/>
            <person name="Roest-Crollius H."/>
            <person name="Braasch I."/>
            <person name="Postlethwait J."/>
            <person name="Robinson-Rechavi M."/>
            <person name="Echchiki A."/>
            <person name="Begum T."/>
            <person name="Montfort J."/>
            <person name="Schartl M."/>
            <person name="Bobe J."/>
            <person name="Guiguen Y."/>
        </authorList>
    </citation>
    <scope>NUCLEOTIDE SEQUENCE [LARGE SCALE GENOMIC DNA]</scope>
    <source>
        <strain evidence="1">M_S1</strain>
        <tissue evidence="1">Blood</tissue>
    </source>
</reference>
<keyword evidence="2" id="KW-1185">Reference proteome</keyword>
<accession>A0A7J5ZYJ3</accession>
<dbReference type="AlphaFoldDB" id="A0A7J5ZYJ3"/>
<dbReference type="Proteomes" id="UP000593565">
    <property type="component" value="Unassembled WGS sequence"/>
</dbReference>
<proteinExistence type="predicted"/>
<sequence length="107" mass="12470">MSLDWGKKPEYLDETLAARGEHADSTHTGQSDRKLYWRPLVVTAELVFALVTKSPRDYLIPPRRTRTGVVRRPRWRRRVRSRLYKSSQAYAESTCFAQALHVDPTQL</sequence>
<organism evidence="1 2">
    <name type="scientific">Ameiurus melas</name>
    <name type="common">Black bullhead</name>
    <name type="synonym">Silurus melas</name>
    <dbReference type="NCBI Taxonomy" id="219545"/>
    <lineage>
        <taxon>Eukaryota</taxon>
        <taxon>Metazoa</taxon>
        <taxon>Chordata</taxon>
        <taxon>Craniata</taxon>
        <taxon>Vertebrata</taxon>
        <taxon>Euteleostomi</taxon>
        <taxon>Actinopterygii</taxon>
        <taxon>Neopterygii</taxon>
        <taxon>Teleostei</taxon>
        <taxon>Ostariophysi</taxon>
        <taxon>Siluriformes</taxon>
        <taxon>Ictaluridae</taxon>
        <taxon>Ameiurus</taxon>
    </lineage>
</organism>
<evidence type="ECO:0000313" key="2">
    <source>
        <dbReference type="Proteomes" id="UP000593565"/>
    </source>
</evidence>
<dbReference type="EMBL" id="JAAGNN010000022">
    <property type="protein sequence ID" value="KAF4074288.1"/>
    <property type="molecule type" value="Genomic_DNA"/>
</dbReference>
<evidence type="ECO:0000313" key="1">
    <source>
        <dbReference type="EMBL" id="KAF4074288.1"/>
    </source>
</evidence>
<protein>
    <submittedName>
        <fullName evidence="1">Uncharacterized protein</fullName>
    </submittedName>
</protein>
<gene>
    <name evidence="1" type="ORF">AMELA_G00237640</name>
</gene>
<comment type="caution">
    <text evidence="1">The sequence shown here is derived from an EMBL/GenBank/DDBJ whole genome shotgun (WGS) entry which is preliminary data.</text>
</comment>